<evidence type="ECO:0000256" key="1">
    <source>
        <dbReference type="ARBA" id="ARBA00008690"/>
    </source>
</evidence>
<dbReference type="EMBL" id="JABFAA010000005">
    <property type="protein sequence ID" value="MBA0681810.1"/>
    <property type="molecule type" value="Genomic_DNA"/>
</dbReference>
<keyword evidence="4" id="KW-1185">Reference proteome</keyword>
<dbReference type="PANTHER" id="PTHR33155">
    <property type="entry name" value="FANTASTIC FOUR-LIKE PROTEIN (DUF3049)"/>
    <property type="match status" value="1"/>
</dbReference>
<dbReference type="Proteomes" id="UP000593577">
    <property type="component" value="Unassembled WGS sequence"/>
</dbReference>
<dbReference type="Pfam" id="PF11250">
    <property type="entry name" value="FAF"/>
    <property type="match status" value="1"/>
</dbReference>
<accession>A0A7J8X3X8</accession>
<organism evidence="3 4">
    <name type="scientific">Gossypium aridum</name>
    <name type="common">American cotton</name>
    <name type="synonym">Erioxylum aridum</name>
    <dbReference type="NCBI Taxonomy" id="34290"/>
    <lineage>
        <taxon>Eukaryota</taxon>
        <taxon>Viridiplantae</taxon>
        <taxon>Streptophyta</taxon>
        <taxon>Embryophyta</taxon>
        <taxon>Tracheophyta</taxon>
        <taxon>Spermatophyta</taxon>
        <taxon>Magnoliopsida</taxon>
        <taxon>eudicotyledons</taxon>
        <taxon>Gunneridae</taxon>
        <taxon>Pentapetalae</taxon>
        <taxon>rosids</taxon>
        <taxon>malvids</taxon>
        <taxon>Malvales</taxon>
        <taxon>Malvaceae</taxon>
        <taxon>Malvoideae</taxon>
        <taxon>Gossypium</taxon>
    </lineage>
</organism>
<comment type="similarity">
    <text evidence="1">Belongs to the fantastic four family.</text>
</comment>
<evidence type="ECO:0000313" key="3">
    <source>
        <dbReference type="EMBL" id="MBA0681810.1"/>
    </source>
</evidence>
<dbReference type="InterPro" id="IPR021410">
    <property type="entry name" value="FAF"/>
</dbReference>
<reference evidence="3 4" key="1">
    <citation type="journal article" date="2019" name="Genome Biol. Evol.">
        <title>Insights into the evolution of the New World diploid cottons (Gossypium, subgenus Houzingenia) based on genome sequencing.</title>
        <authorList>
            <person name="Grover C.E."/>
            <person name="Arick M.A. 2nd"/>
            <person name="Thrash A."/>
            <person name="Conover J.L."/>
            <person name="Sanders W.S."/>
            <person name="Peterson D.G."/>
            <person name="Frelichowski J.E."/>
            <person name="Scheffler J.A."/>
            <person name="Scheffler B.E."/>
            <person name="Wendel J.F."/>
        </authorList>
    </citation>
    <scope>NUCLEOTIDE SEQUENCE [LARGE SCALE GENOMIC DNA]</scope>
    <source>
        <strain evidence="3">185</strain>
        <tissue evidence="3">Leaf</tissue>
    </source>
</reference>
<gene>
    <name evidence="3" type="ORF">Goari_023586</name>
</gene>
<dbReference type="AlphaFoldDB" id="A0A7J8X3X8"/>
<evidence type="ECO:0000259" key="2">
    <source>
        <dbReference type="Pfam" id="PF11250"/>
    </source>
</evidence>
<dbReference type="PANTHER" id="PTHR33155:SF17">
    <property type="entry name" value="F2E2.18-RELATED"/>
    <property type="match status" value="1"/>
</dbReference>
<comment type="caution">
    <text evidence="3">The sequence shown here is derived from an EMBL/GenBank/DDBJ whole genome shotgun (WGS) entry which is preliminary data.</text>
</comment>
<name>A0A7J8X3X8_GOSAI</name>
<protein>
    <recommendedName>
        <fullName evidence="2">FAF domain-containing protein</fullName>
    </recommendedName>
</protein>
<evidence type="ECO:0000313" key="4">
    <source>
        <dbReference type="Proteomes" id="UP000593577"/>
    </source>
</evidence>
<sequence>MASSVVVSSPSSSLISDYIGSESCLHLDNNEGPHGGGVVDCSQSRGKREQQLQTIIKREIPPPIPSLARNNNLPCPMPWVLKRYYTSDGRLILKEEKVRFNDYIRAHRSNAKVDEVAEVSETDNINNGDNDNSDRKAVETLVEDNESPLIEESIVKSPLVRLHRVGFQQTEENA</sequence>
<dbReference type="InterPro" id="IPR046431">
    <property type="entry name" value="FAF_dom"/>
</dbReference>
<proteinExistence type="inferred from homology"/>
<feature type="domain" description="FAF" evidence="2">
    <location>
        <begin position="61"/>
        <end position="110"/>
    </location>
</feature>